<dbReference type="PANTHER" id="PTHR30383">
    <property type="entry name" value="THIOESTERASE 1/PROTEASE 1/LYSOPHOSPHOLIPASE L1"/>
    <property type="match status" value="1"/>
</dbReference>
<feature type="domain" description="SGNH hydrolase-type esterase" evidence="1">
    <location>
        <begin position="33"/>
        <end position="222"/>
    </location>
</feature>
<name>A0A964BV21_9CYAN</name>
<evidence type="ECO:0000313" key="2">
    <source>
        <dbReference type="EMBL" id="MCC0178637.1"/>
    </source>
</evidence>
<dbReference type="EMBL" id="JADWDC010000049">
    <property type="protein sequence ID" value="MCC0178637.1"/>
    <property type="molecule type" value="Genomic_DNA"/>
</dbReference>
<dbReference type="Pfam" id="PF13472">
    <property type="entry name" value="Lipase_GDSL_2"/>
    <property type="match status" value="1"/>
</dbReference>
<organism evidence="2 3">
    <name type="scientific">Waterburya agarophytonicola KI4</name>
    <dbReference type="NCBI Taxonomy" id="2874699"/>
    <lineage>
        <taxon>Bacteria</taxon>
        <taxon>Bacillati</taxon>
        <taxon>Cyanobacteriota</taxon>
        <taxon>Cyanophyceae</taxon>
        <taxon>Pleurocapsales</taxon>
        <taxon>Hyellaceae</taxon>
        <taxon>Waterburya</taxon>
        <taxon>Waterburya agarophytonicola</taxon>
    </lineage>
</organism>
<proteinExistence type="predicted"/>
<sequence>MQAILSPNSTFTTNNDRVFQEKLKLRQPLRVIALGDSLIYGYGDYVGGGWVERLRRQWMSPDGAGHVLYNLGVRGDRTAQVAQRLEEEFNRRGELRNRVPDLILLSVGVNDSARIGKVEGKLLSDFDEFKQQINHLLDVAQNLCPVLFIGMTPVDETKMPFLDCLYYNHFDQYRYKEATLQACQQRDIPYLDIFDLWLSRGTSWINTQLGKDGLHPNVSGYQTLFSDIMAWQLNY</sequence>
<gene>
    <name evidence="2" type="ORF">I4641_16815</name>
</gene>
<reference evidence="2" key="1">
    <citation type="journal article" date="2021" name="Antonie Van Leeuwenhoek">
        <title>Draft genome and description of Waterburya agarophytonicola gen. nov. sp. nov. (Pleurocapsales, Cyanobacteria): a seaweed symbiont.</title>
        <authorList>
            <person name="Bonthond G."/>
            <person name="Shalygin S."/>
            <person name="Bayer T."/>
            <person name="Weinberger F."/>
        </authorList>
    </citation>
    <scope>NUCLEOTIDE SEQUENCE</scope>
    <source>
        <strain evidence="2">KI4</strain>
    </source>
</reference>
<keyword evidence="3" id="KW-1185">Reference proteome</keyword>
<dbReference type="Proteomes" id="UP000729733">
    <property type="component" value="Unassembled WGS sequence"/>
</dbReference>
<dbReference type="InterPro" id="IPR013830">
    <property type="entry name" value="SGNH_hydro"/>
</dbReference>
<evidence type="ECO:0000313" key="3">
    <source>
        <dbReference type="Proteomes" id="UP000729733"/>
    </source>
</evidence>
<dbReference type="AlphaFoldDB" id="A0A964BV21"/>
<accession>A0A964BV21</accession>
<protein>
    <submittedName>
        <fullName evidence="2">G-D-S-L family lipolytic protein</fullName>
    </submittedName>
</protein>
<dbReference type="SUPFAM" id="SSF52266">
    <property type="entry name" value="SGNH hydrolase"/>
    <property type="match status" value="1"/>
</dbReference>
<dbReference type="PANTHER" id="PTHR30383:SF5">
    <property type="entry name" value="SGNH HYDROLASE-TYPE ESTERASE DOMAIN-CONTAINING PROTEIN"/>
    <property type="match status" value="1"/>
</dbReference>
<dbReference type="RefSeq" id="WP_229641738.1">
    <property type="nucleotide sequence ID" value="NZ_JADWDC010000049.1"/>
</dbReference>
<dbReference type="Gene3D" id="3.40.50.1110">
    <property type="entry name" value="SGNH hydrolase"/>
    <property type="match status" value="1"/>
</dbReference>
<evidence type="ECO:0000259" key="1">
    <source>
        <dbReference type="Pfam" id="PF13472"/>
    </source>
</evidence>
<dbReference type="InterPro" id="IPR051532">
    <property type="entry name" value="Ester_Hydrolysis_Enzymes"/>
</dbReference>
<dbReference type="GO" id="GO:0004622">
    <property type="term" value="F:phosphatidylcholine lysophospholipase activity"/>
    <property type="evidence" value="ECO:0007669"/>
    <property type="project" value="TreeGrafter"/>
</dbReference>
<comment type="caution">
    <text evidence="2">The sequence shown here is derived from an EMBL/GenBank/DDBJ whole genome shotgun (WGS) entry which is preliminary data.</text>
</comment>
<dbReference type="InterPro" id="IPR036514">
    <property type="entry name" value="SGNH_hydro_sf"/>
</dbReference>